<evidence type="ECO:0000256" key="4">
    <source>
        <dbReference type="PIRNR" id="PIRNR038994"/>
    </source>
</evidence>
<evidence type="ECO:0000256" key="1">
    <source>
        <dbReference type="ARBA" id="ARBA00010716"/>
    </source>
</evidence>
<dbReference type="InterPro" id="IPR032466">
    <property type="entry name" value="Metal_Hydrolase"/>
</dbReference>
<comment type="similarity">
    <text evidence="1 4">Belongs to the metallo-dependent hydrolases superfamily. NagA family.</text>
</comment>
<keyword evidence="3 4" id="KW-0378">Hydrolase</keyword>
<proteinExistence type="inferred from homology"/>
<dbReference type="PIRSF" id="PIRSF038994">
    <property type="entry name" value="NagA"/>
    <property type="match status" value="1"/>
</dbReference>
<keyword evidence="4" id="KW-0119">Carbohydrate metabolism</keyword>
<accession>A0ABQ4ERF4</accession>
<dbReference type="EMBL" id="BONX01000024">
    <property type="protein sequence ID" value="GIG97253.1"/>
    <property type="molecule type" value="Genomic_DNA"/>
</dbReference>
<evidence type="ECO:0000313" key="7">
    <source>
        <dbReference type="Proteomes" id="UP000621500"/>
    </source>
</evidence>
<comment type="caution">
    <text evidence="6">The sequence shown here is derived from an EMBL/GenBank/DDBJ whole genome shotgun (WGS) entry which is preliminary data.</text>
</comment>
<dbReference type="SUPFAM" id="SSF51556">
    <property type="entry name" value="Metallo-dependent hydrolases"/>
    <property type="match status" value="1"/>
</dbReference>
<evidence type="ECO:0000313" key="6">
    <source>
        <dbReference type="EMBL" id="GIG97253.1"/>
    </source>
</evidence>
<protein>
    <submittedName>
        <fullName evidence="6">N-acetylglucosamine-6-phosphate deacetylase</fullName>
    </submittedName>
</protein>
<feature type="domain" description="Amidohydrolase-related" evidence="5">
    <location>
        <begin position="30"/>
        <end position="334"/>
    </location>
</feature>
<dbReference type="InterPro" id="IPR003764">
    <property type="entry name" value="GlcNAc_6-P_deAcase"/>
</dbReference>
<dbReference type="InterPro" id="IPR006680">
    <property type="entry name" value="Amidohydro-rel"/>
</dbReference>
<evidence type="ECO:0000256" key="3">
    <source>
        <dbReference type="ARBA" id="ARBA00022801"/>
    </source>
</evidence>
<gene>
    <name evidence="6" type="primary">nagA</name>
    <name evidence="6" type="ORF">Pma05_38260</name>
</gene>
<dbReference type="PANTHER" id="PTHR11113:SF14">
    <property type="entry name" value="N-ACETYLGLUCOSAMINE-6-PHOSPHATE DEACETYLASE"/>
    <property type="match status" value="1"/>
</dbReference>
<evidence type="ECO:0000259" key="5">
    <source>
        <dbReference type="Pfam" id="PF01979"/>
    </source>
</evidence>
<organism evidence="6 7">
    <name type="scientific">Plantactinospora mayteni</name>
    <dbReference type="NCBI Taxonomy" id="566021"/>
    <lineage>
        <taxon>Bacteria</taxon>
        <taxon>Bacillati</taxon>
        <taxon>Actinomycetota</taxon>
        <taxon>Actinomycetes</taxon>
        <taxon>Micromonosporales</taxon>
        <taxon>Micromonosporaceae</taxon>
        <taxon>Plantactinospora</taxon>
    </lineage>
</organism>
<sequence>MQVNGYQGYDLNSDEVDADVVTNLVEVKRQHGVTAFCPTLITAEEGKLVSALAVIRKVRAADPDMATAMPCVHVEGPHISPAPGARGAHDPDLMRPPSTAEFDRWQAASGGIVGIVTIAPELPGAVRYTRELAGRGVIVSLGHCDATAEQISAAVDAGARLSTHLGNGAAQLLPRHPNHLWAQLADDRLSASFIADGHHLPADTFTVMTRAKGVEHSILVSDSAALAGLPPGDYETPVGGRVTVDEVGRLVLTGSNLLAGSGRSLLHCLAWVVRHTEVGLAPAVQMASSNPARLLGLAGRHGLVPGAPADLVVAHEDSAGAITVQRTLVAGRTVYQS</sequence>
<name>A0ABQ4ERF4_9ACTN</name>
<dbReference type="Proteomes" id="UP000621500">
    <property type="component" value="Unassembled WGS sequence"/>
</dbReference>
<dbReference type="Pfam" id="PF01979">
    <property type="entry name" value="Amidohydro_1"/>
    <property type="match status" value="1"/>
</dbReference>
<keyword evidence="2" id="KW-0479">Metal-binding</keyword>
<dbReference type="Gene3D" id="3.20.20.140">
    <property type="entry name" value="Metal-dependent hydrolases"/>
    <property type="match status" value="1"/>
</dbReference>
<dbReference type="PANTHER" id="PTHR11113">
    <property type="entry name" value="N-ACETYLGLUCOSAMINE-6-PHOSPHATE DEACETYLASE"/>
    <property type="match status" value="1"/>
</dbReference>
<keyword evidence="7" id="KW-1185">Reference proteome</keyword>
<evidence type="ECO:0000256" key="2">
    <source>
        <dbReference type="ARBA" id="ARBA00022723"/>
    </source>
</evidence>
<reference evidence="6 7" key="1">
    <citation type="submission" date="2021-01" db="EMBL/GenBank/DDBJ databases">
        <title>Whole genome shotgun sequence of Plantactinospora mayteni NBRC 109088.</title>
        <authorList>
            <person name="Komaki H."/>
            <person name="Tamura T."/>
        </authorList>
    </citation>
    <scope>NUCLEOTIDE SEQUENCE [LARGE SCALE GENOMIC DNA]</scope>
    <source>
        <strain evidence="6 7">NBRC 109088</strain>
    </source>
</reference>